<sequence>MNSLKKWASRITSLLIYGFLLCMIVLVVSAKISGGTPKVFGYELMSVLSGSMEPSIKTGSIIAVKPISNVSQLKKGDVITFKAADSPDTLITHRIIEVQKVKDSLQFVTKGDNNDSKDSSAVTSDRVVAKYSGFTIPFLGQLFEFMQSKTGAIWLMIVPGVLLILYSIVNIWITISRFEKEKENQKVAS</sequence>
<dbReference type="Pfam" id="PF10502">
    <property type="entry name" value="Peptidase_S26"/>
    <property type="match status" value="1"/>
</dbReference>
<dbReference type="RefSeq" id="WP_191271983.1">
    <property type="nucleotide sequence ID" value="NZ_BNDS01000006.1"/>
</dbReference>
<feature type="transmembrane region" description="Helical" evidence="6">
    <location>
        <begin position="12"/>
        <end position="32"/>
    </location>
</feature>
<dbReference type="InterPro" id="IPR019533">
    <property type="entry name" value="Peptidase_S26"/>
</dbReference>
<proteinExistence type="predicted"/>
<keyword evidence="9" id="KW-1185">Reference proteome</keyword>
<evidence type="ECO:0000256" key="4">
    <source>
        <dbReference type="ARBA" id="ARBA00023136"/>
    </source>
</evidence>
<gene>
    <name evidence="8" type="primary">sigW_1</name>
    <name evidence="8" type="ORF">AM1BK_18320</name>
</gene>
<reference evidence="8 9" key="1">
    <citation type="journal article" date="2022" name="Int. J. Syst. Evol. Microbiol.">
        <title>Neobacillus kokaensis sp. nov., isolated from soil.</title>
        <authorList>
            <person name="Yuki K."/>
            <person name="Matsubara H."/>
            <person name="Yamaguchi S."/>
        </authorList>
    </citation>
    <scope>NUCLEOTIDE SEQUENCE [LARGE SCALE GENOMIC DNA]</scope>
    <source>
        <strain evidence="8 9">LOB 377</strain>
    </source>
</reference>
<dbReference type="NCBIfam" id="TIGR02228">
    <property type="entry name" value="sigpep_I_arch"/>
    <property type="match status" value="1"/>
</dbReference>
<dbReference type="Proteomes" id="UP000637074">
    <property type="component" value="Unassembled WGS sequence"/>
</dbReference>
<dbReference type="CDD" id="cd06530">
    <property type="entry name" value="S26_SPase_I"/>
    <property type="match status" value="1"/>
</dbReference>
<dbReference type="PRINTS" id="PR00728">
    <property type="entry name" value="SIGNALPTASE"/>
</dbReference>
<dbReference type="EMBL" id="BNDS01000006">
    <property type="protein sequence ID" value="GHH98289.1"/>
    <property type="molecule type" value="Genomic_DNA"/>
</dbReference>
<evidence type="ECO:0000259" key="7">
    <source>
        <dbReference type="Pfam" id="PF10502"/>
    </source>
</evidence>
<dbReference type="PANTHER" id="PTHR10806:SF6">
    <property type="entry name" value="SIGNAL PEPTIDASE COMPLEX CATALYTIC SUBUNIT SEC11"/>
    <property type="match status" value="1"/>
</dbReference>
<evidence type="ECO:0000256" key="5">
    <source>
        <dbReference type="NCBIfam" id="TIGR02228"/>
    </source>
</evidence>
<comment type="caution">
    <text evidence="8">The sequence shown here is derived from an EMBL/GenBank/DDBJ whole genome shotgun (WGS) entry which is preliminary data.</text>
</comment>
<keyword evidence="4 6" id="KW-0472">Membrane</keyword>
<dbReference type="PANTHER" id="PTHR10806">
    <property type="entry name" value="SIGNAL PEPTIDASE COMPLEX CATALYTIC SUBUNIT SEC11"/>
    <property type="match status" value="1"/>
</dbReference>
<comment type="subcellular location">
    <subcellularLocation>
        <location evidence="1">Membrane</location>
    </subcellularLocation>
</comment>
<evidence type="ECO:0000256" key="3">
    <source>
        <dbReference type="ARBA" id="ARBA00022989"/>
    </source>
</evidence>
<feature type="transmembrane region" description="Helical" evidence="6">
    <location>
        <begin position="152"/>
        <end position="173"/>
    </location>
</feature>
<accession>A0ABQ3N131</accession>
<dbReference type="EC" id="3.4.21.89" evidence="5"/>
<dbReference type="InterPro" id="IPR036286">
    <property type="entry name" value="LexA/Signal_pep-like_sf"/>
</dbReference>
<evidence type="ECO:0000256" key="2">
    <source>
        <dbReference type="ARBA" id="ARBA00022692"/>
    </source>
</evidence>
<organism evidence="8 9">
    <name type="scientific">Neobacillus kokaensis</name>
    <dbReference type="NCBI Taxonomy" id="2759023"/>
    <lineage>
        <taxon>Bacteria</taxon>
        <taxon>Bacillati</taxon>
        <taxon>Bacillota</taxon>
        <taxon>Bacilli</taxon>
        <taxon>Bacillales</taxon>
        <taxon>Bacillaceae</taxon>
        <taxon>Neobacillus</taxon>
    </lineage>
</organism>
<feature type="domain" description="Peptidase S26" evidence="7">
    <location>
        <begin position="24"/>
        <end position="96"/>
    </location>
</feature>
<dbReference type="InterPro" id="IPR001733">
    <property type="entry name" value="Peptidase_S26B"/>
</dbReference>
<keyword evidence="2 6" id="KW-0812">Transmembrane</keyword>
<dbReference type="NCBIfam" id="NF046067">
    <property type="entry name" value="SigPepSipWBacil"/>
    <property type="match status" value="1"/>
</dbReference>
<dbReference type="SUPFAM" id="SSF51306">
    <property type="entry name" value="LexA/Signal peptidase"/>
    <property type="match status" value="1"/>
</dbReference>
<name>A0ABQ3N131_9BACI</name>
<protein>
    <recommendedName>
        <fullName evidence="5">Signal peptidase I</fullName>
        <ecNumber evidence="5">3.4.21.89</ecNumber>
    </recommendedName>
</protein>
<evidence type="ECO:0000256" key="1">
    <source>
        <dbReference type="ARBA" id="ARBA00004370"/>
    </source>
</evidence>
<evidence type="ECO:0000256" key="6">
    <source>
        <dbReference type="SAM" id="Phobius"/>
    </source>
</evidence>
<dbReference type="Gene3D" id="2.10.109.10">
    <property type="entry name" value="Umud Fragment, subunit A"/>
    <property type="match status" value="1"/>
</dbReference>
<evidence type="ECO:0000313" key="9">
    <source>
        <dbReference type="Proteomes" id="UP000637074"/>
    </source>
</evidence>
<keyword evidence="3 6" id="KW-1133">Transmembrane helix</keyword>
<evidence type="ECO:0000313" key="8">
    <source>
        <dbReference type="EMBL" id="GHH98289.1"/>
    </source>
</evidence>